<organism evidence="1 2">
    <name type="scientific">Nocardioides exalbidus</name>
    <dbReference type="NCBI Taxonomy" id="402596"/>
    <lineage>
        <taxon>Bacteria</taxon>
        <taxon>Bacillati</taxon>
        <taxon>Actinomycetota</taxon>
        <taxon>Actinomycetes</taxon>
        <taxon>Propionibacteriales</taxon>
        <taxon>Nocardioidaceae</taxon>
        <taxon>Nocardioides</taxon>
    </lineage>
</organism>
<protein>
    <submittedName>
        <fullName evidence="1">Uncharacterized protein</fullName>
    </submittedName>
</protein>
<evidence type="ECO:0000313" key="1">
    <source>
        <dbReference type="EMBL" id="SEB72248.1"/>
    </source>
</evidence>
<proteinExistence type="predicted"/>
<evidence type="ECO:0000313" key="2">
    <source>
        <dbReference type="Proteomes" id="UP000198742"/>
    </source>
</evidence>
<dbReference type="EMBL" id="FNRT01000002">
    <property type="protein sequence ID" value="SEB72248.1"/>
    <property type="molecule type" value="Genomic_DNA"/>
</dbReference>
<sequence>MMNRIRTRIEAKRNANAMQSMYMWRPAPPRG</sequence>
<accession>A0A1H4LNN9</accession>
<dbReference type="STRING" id="402596.SAMN04489844_0924"/>
<dbReference type="AlphaFoldDB" id="A0A1H4LNN9"/>
<gene>
    <name evidence="1" type="ORF">SAMN04489844_0924</name>
</gene>
<name>A0A1H4LNN9_9ACTN</name>
<keyword evidence="2" id="KW-1185">Reference proteome</keyword>
<dbReference type="Proteomes" id="UP000198742">
    <property type="component" value="Unassembled WGS sequence"/>
</dbReference>
<reference evidence="2" key="1">
    <citation type="submission" date="2016-10" db="EMBL/GenBank/DDBJ databases">
        <authorList>
            <person name="Varghese N."/>
            <person name="Submissions S."/>
        </authorList>
    </citation>
    <scope>NUCLEOTIDE SEQUENCE [LARGE SCALE GENOMIC DNA]</scope>
    <source>
        <strain evidence="2">DSM 22017</strain>
    </source>
</reference>